<organism evidence="5 6">
    <name type="scientific">Anopheles farauti</name>
    <dbReference type="NCBI Taxonomy" id="69004"/>
    <lineage>
        <taxon>Eukaryota</taxon>
        <taxon>Metazoa</taxon>
        <taxon>Ecdysozoa</taxon>
        <taxon>Arthropoda</taxon>
        <taxon>Hexapoda</taxon>
        <taxon>Insecta</taxon>
        <taxon>Pterygota</taxon>
        <taxon>Neoptera</taxon>
        <taxon>Endopterygota</taxon>
        <taxon>Diptera</taxon>
        <taxon>Nematocera</taxon>
        <taxon>Culicoidea</taxon>
        <taxon>Culicidae</taxon>
        <taxon>Anophelinae</taxon>
        <taxon>Anopheles</taxon>
    </lineage>
</organism>
<dbReference type="GO" id="GO:0003713">
    <property type="term" value="F:transcription coactivator activity"/>
    <property type="evidence" value="ECO:0007669"/>
    <property type="project" value="InterPro"/>
</dbReference>
<protein>
    <recommendedName>
        <fullName evidence="7">c-Myc-binding protein</fullName>
    </recommendedName>
</protein>
<reference evidence="6" key="1">
    <citation type="submission" date="2014-01" db="EMBL/GenBank/DDBJ databases">
        <title>The Genome Sequence of Anopheles farauti FAR1 (V2).</title>
        <authorList>
            <consortium name="The Broad Institute Genomics Platform"/>
            <person name="Neafsey D.E."/>
            <person name="Besansky N."/>
            <person name="Howell P."/>
            <person name="Walton C."/>
            <person name="Young S.K."/>
            <person name="Zeng Q."/>
            <person name="Gargeya S."/>
            <person name="Fitzgerald M."/>
            <person name="Haas B."/>
            <person name="Abouelleil A."/>
            <person name="Allen A.W."/>
            <person name="Alvarado L."/>
            <person name="Arachchi H.M."/>
            <person name="Berlin A.M."/>
            <person name="Chapman S.B."/>
            <person name="Gainer-Dewar J."/>
            <person name="Goldberg J."/>
            <person name="Griggs A."/>
            <person name="Gujja S."/>
            <person name="Hansen M."/>
            <person name="Howarth C."/>
            <person name="Imamovic A."/>
            <person name="Ireland A."/>
            <person name="Larimer J."/>
            <person name="McCowan C."/>
            <person name="Murphy C."/>
            <person name="Pearson M."/>
            <person name="Poon T.W."/>
            <person name="Priest M."/>
            <person name="Roberts A."/>
            <person name="Saif S."/>
            <person name="Shea T."/>
            <person name="Sisk P."/>
            <person name="Sykes S."/>
            <person name="Wortman J."/>
            <person name="Nusbaum C."/>
            <person name="Birren B."/>
        </authorList>
    </citation>
    <scope>NUCLEOTIDE SEQUENCE [LARGE SCALE GENOMIC DNA]</scope>
    <source>
        <strain evidence="6">FAR1</strain>
    </source>
</reference>
<feature type="compositionally biased region" description="Low complexity" evidence="4">
    <location>
        <begin position="141"/>
        <end position="154"/>
    </location>
</feature>
<evidence type="ECO:0000256" key="1">
    <source>
        <dbReference type="ARBA" id="ARBA00004123"/>
    </source>
</evidence>
<dbReference type="AlphaFoldDB" id="A0A182QH43"/>
<feature type="region of interest" description="Disordered" evidence="4">
    <location>
        <begin position="166"/>
        <end position="185"/>
    </location>
</feature>
<dbReference type="InterPro" id="IPR026060">
    <property type="entry name" value="AMY1"/>
</dbReference>
<evidence type="ECO:0000256" key="3">
    <source>
        <dbReference type="ARBA" id="ARBA00023242"/>
    </source>
</evidence>
<keyword evidence="3" id="KW-0539">Nucleus</keyword>
<dbReference type="EMBL" id="AXCN02001728">
    <property type="status" value="NOT_ANNOTATED_CDS"/>
    <property type="molecule type" value="Genomic_DNA"/>
</dbReference>
<feature type="compositionally biased region" description="Low complexity" evidence="4">
    <location>
        <begin position="103"/>
        <end position="115"/>
    </location>
</feature>
<comment type="subcellular location">
    <subcellularLocation>
        <location evidence="1">Nucleus</location>
    </subcellularLocation>
</comment>
<sequence>MSNYKPIDPAKEEFRKYLDRNGIMDAITKVLVRCHIERPENALEYMVTSMAECHAPMKADLIAANMEIQRLKKELSALKLANETKAKSSNPTDPVAKKENEIDNTNGDNDATDGASADEPVVVKQEQADTDESTNEDKSKAAASAATGATAAAAVESIDVTSEVVNALKNETTEGKEPTNTNESK</sequence>
<dbReference type="PRINTS" id="PR02028">
    <property type="entry name" value="CMYCBINDINGP"/>
</dbReference>
<dbReference type="PANTHER" id="PTHR13168:SF0">
    <property type="entry name" value="C-MYC-BINDING PROTEIN"/>
    <property type="match status" value="1"/>
</dbReference>
<reference evidence="5" key="2">
    <citation type="submission" date="2020-05" db="UniProtKB">
        <authorList>
            <consortium name="EnsemblMetazoa"/>
        </authorList>
    </citation>
    <scope>IDENTIFICATION</scope>
    <source>
        <strain evidence="5">FAR1</strain>
    </source>
</reference>
<dbReference type="VEuPathDB" id="VectorBase:AFAF010061"/>
<dbReference type="PANTHER" id="PTHR13168">
    <property type="entry name" value="ASSOCIATE OF C-MYC AMY-1"/>
    <property type="match status" value="1"/>
</dbReference>
<dbReference type="GO" id="GO:0005634">
    <property type="term" value="C:nucleus"/>
    <property type="evidence" value="ECO:0007669"/>
    <property type="project" value="UniProtKB-SubCell"/>
</dbReference>
<name>A0A182QH43_9DIPT</name>
<dbReference type="Proteomes" id="UP000075886">
    <property type="component" value="Unassembled WGS sequence"/>
</dbReference>
<keyword evidence="6" id="KW-1185">Reference proteome</keyword>
<dbReference type="EnsemblMetazoa" id="AFAF010061-RA">
    <property type="protein sequence ID" value="AFAF010061-PA"/>
    <property type="gene ID" value="AFAF010061"/>
</dbReference>
<accession>A0A182QH43</accession>
<evidence type="ECO:0000313" key="5">
    <source>
        <dbReference type="EnsemblMetazoa" id="AFAF010061-PA"/>
    </source>
</evidence>
<dbReference type="STRING" id="69004.A0A182QH43"/>
<evidence type="ECO:0008006" key="7">
    <source>
        <dbReference type="Google" id="ProtNLM"/>
    </source>
</evidence>
<evidence type="ECO:0000313" key="6">
    <source>
        <dbReference type="Proteomes" id="UP000075886"/>
    </source>
</evidence>
<evidence type="ECO:0000256" key="2">
    <source>
        <dbReference type="ARBA" id="ARBA00009389"/>
    </source>
</evidence>
<evidence type="ECO:0000256" key="4">
    <source>
        <dbReference type="SAM" id="MobiDB-lite"/>
    </source>
</evidence>
<feature type="region of interest" description="Disordered" evidence="4">
    <location>
        <begin position="82"/>
        <end position="158"/>
    </location>
</feature>
<comment type="similarity">
    <text evidence="2">Belongs to the AMY1 family.</text>
</comment>
<proteinExistence type="inferred from homology"/>